<dbReference type="SMART" id="SM00966">
    <property type="entry name" value="SpoVT_AbrB"/>
    <property type="match status" value="1"/>
</dbReference>
<dbReference type="AlphaFoldDB" id="A0A550JHJ9"/>
<feature type="region of interest" description="Disordered" evidence="1">
    <location>
        <begin position="1"/>
        <end position="20"/>
    </location>
</feature>
<sequence>MLTQTDSRRRITLPPATGIKPGDTVEIEVLEDGRIMLIPVETVPRHQLWAWTVESKAAITRSLSDPRPSETVESTEEAANVAKRWAGED</sequence>
<accession>A0A550JHJ9</accession>
<evidence type="ECO:0000313" key="3">
    <source>
        <dbReference type="EMBL" id="TRO82689.1"/>
    </source>
</evidence>
<dbReference type="Pfam" id="PF04014">
    <property type="entry name" value="MazE_antitoxin"/>
    <property type="match status" value="1"/>
</dbReference>
<comment type="caution">
    <text evidence="3">The sequence shown here is derived from an EMBL/GenBank/DDBJ whole genome shotgun (WGS) entry which is preliminary data.</text>
</comment>
<feature type="region of interest" description="Disordered" evidence="1">
    <location>
        <begin position="62"/>
        <end position="89"/>
    </location>
</feature>
<feature type="domain" description="SpoVT-AbrB" evidence="2">
    <location>
        <begin position="3"/>
        <end position="45"/>
    </location>
</feature>
<keyword evidence="4" id="KW-1185">Reference proteome</keyword>
<dbReference type="InterPro" id="IPR037914">
    <property type="entry name" value="SpoVT-AbrB_sf"/>
</dbReference>
<reference evidence="3 4" key="1">
    <citation type="submission" date="2019-07" db="EMBL/GenBank/DDBJ databases">
        <title>Insights of Desulfuromonas acetexigens electromicrobiology.</title>
        <authorList>
            <person name="Katuri K."/>
            <person name="Sapireddy V."/>
            <person name="Shaw D.R."/>
            <person name="Saikaly P."/>
        </authorList>
    </citation>
    <scope>NUCLEOTIDE SEQUENCE [LARGE SCALE GENOMIC DNA]</scope>
    <source>
        <strain evidence="3 4">2873</strain>
    </source>
</reference>
<dbReference type="Proteomes" id="UP000317155">
    <property type="component" value="Unassembled WGS sequence"/>
</dbReference>
<dbReference type="SUPFAM" id="SSF89447">
    <property type="entry name" value="AbrB/MazE/MraZ-like"/>
    <property type="match status" value="1"/>
</dbReference>
<keyword evidence="3" id="KW-0238">DNA-binding</keyword>
<evidence type="ECO:0000259" key="2">
    <source>
        <dbReference type="SMART" id="SM00966"/>
    </source>
</evidence>
<dbReference type="EMBL" id="VJVV01000003">
    <property type="protein sequence ID" value="TRO82689.1"/>
    <property type="molecule type" value="Genomic_DNA"/>
</dbReference>
<dbReference type="RefSeq" id="WP_092056913.1">
    <property type="nucleotide sequence ID" value="NZ_FOJJ01000023.1"/>
</dbReference>
<proteinExistence type="predicted"/>
<evidence type="ECO:0000313" key="4">
    <source>
        <dbReference type="Proteomes" id="UP000317155"/>
    </source>
</evidence>
<evidence type="ECO:0000256" key="1">
    <source>
        <dbReference type="SAM" id="MobiDB-lite"/>
    </source>
</evidence>
<protein>
    <submittedName>
        <fullName evidence="3">AbrB/MazE/SpoVT family DNA-binding domain-containing protein</fullName>
    </submittedName>
</protein>
<dbReference type="OrthoDB" id="5405722at2"/>
<gene>
    <name evidence="3" type="ORF">FL622_05755</name>
</gene>
<name>A0A550JHJ9_9BACT</name>
<organism evidence="3 4">
    <name type="scientific">Trichloromonas acetexigens</name>
    <dbReference type="NCBI Taxonomy" id="38815"/>
    <lineage>
        <taxon>Bacteria</taxon>
        <taxon>Pseudomonadati</taxon>
        <taxon>Thermodesulfobacteriota</taxon>
        <taxon>Desulfuromonadia</taxon>
        <taxon>Desulfuromonadales</taxon>
        <taxon>Trichloromonadaceae</taxon>
        <taxon>Trichloromonas</taxon>
    </lineage>
</organism>
<dbReference type="InterPro" id="IPR007159">
    <property type="entry name" value="SpoVT-AbrB_dom"/>
</dbReference>
<dbReference type="GO" id="GO:0003677">
    <property type="term" value="F:DNA binding"/>
    <property type="evidence" value="ECO:0007669"/>
    <property type="project" value="UniProtKB-KW"/>
</dbReference>